<protein>
    <submittedName>
        <fullName evidence="1">Uncharacterized protein</fullName>
    </submittedName>
</protein>
<dbReference type="AlphaFoldDB" id="X1AAG3"/>
<evidence type="ECO:0000313" key="1">
    <source>
        <dbReference type="EMBL" id="GAG57131.1"/>
    </source>
</evidence>
<dbReference type="EMBL" id="BART01006059">
    <property type="protein sequence ID" value="GAG57131.1"/>
    <property type="molecule type" value="Genomic_DNA"/>
</dbReference>
<comment type="caution">
    <text evidence="1">The sequence shown here is derived from an EMBL/GenBank/DDBJ whole genome shotgun (WGS) entry which is preliminary data.</text>
</comment>
<sequence length="153" mass="17548">MSESYDIINLETYNNMNDKMKFFKSLAKNSKKIHGWNNLMEPHINNLIEPSYLDCLYASCPFPITEKNNFEISVDEDNIFNGVCSDEYKGEIITIMWKGCTSYLYDGELQLAFIDINSKINVTIGTQVLNYSSEELASHKPGCLKIFRNQSCS</sequence>
<gene>
    <name evidence="1" type="ORF">S01H4_13775</name>
</gene>
<proteinExistence type="predicted"/>
<organism evidence="1">
    <name type="scientific">marine sediment metagenome</name>
    <dbReference type="NCBI Taxonomy" id="412755"/>
    <lineage>
        <taxon>unclassified sequences</taxon>
        <taxon>metagenomes</taxon>
        <taxon>ecological metagenomes</taxon>
    </lineage>
</organism>
<reference evidence="1" key="1">
    <citation type="journal article" date="2014" name="Front. Microbiol.">
        <title>High frequency of phylogenetically diverse reductive dehalogenase-homologous genes in deep subseafloor sedimentary metagenomes.</title>
        <authorList>
            <person name="Kawai M."/>
            <person name="Futagami T."/>
            <person name="Toyoda A."/>
            <person name="Takaki Y."/>
            <person name="Nishi S."/>
            <person name="Hori S."/>
            <person name="Arai W."/>
            <person name="Tsubouchi T."/>
            <person name="Morono Y."/>
            <person name="Uchiyama I."/>
            <person name="Ito T."/>
            <person name="Fujiyama A."/>
            <person name="Inagaki F."/>
            <person name="Takami H."/>
        </authorList>
    </citation>
    <scope>NUCLEOTIDE SEQUENCE</scope>
    <source>
        <strain evidence="1">Expedition CK06-06</strain>
    </source>
</reference>
<name>X1AAG3_9ZZZZ</name>
<accession>X1AAG3</accession>